<evidence type="ECO:0000256" key="4">
    <source>
        <dbReference type="ARBA" id="ARBA00004904"/>
    </source>
</evidence>
<evidence type="ECO:0000313" key="16">
    <source>
        <dbReference type="EMBL" id="MDQ0531854.1"/>
    </source>
</evidence>
<evidence type="ECO:0000256" key="8">
    <source>
        <dbReference type="ARBA" id="ARBA00018836"/>
    </source>
</evidence>
<dbReference type="PANTHER" id="PTHR21327">
    <property type="entry name" value="GTP CYCLOHYDROLASE II-RELATED"/>
    <property type="match status" value="1"/>
</dbReference>
<keyword evidence="11 14" id="KW-0460">Magnesium</keyword>
<evidence type="ECO:0000256" key="10">
    <source>
        <dbReference type="ARBA" id="ARBA00022723"/>
    </source>
</evidence>
<dbReference type="InterPro" id="IPR036144">
    <property type="entry name" value="RibA-like_sf"/>
</dbReference>
<feature type="domain" description="GTP cyclohydrolase II" evidence="15">
    <location>
        <begin position="217"/>
        <end position="367"/>
    </location>
</feature>
<evidence type="ECO:0000256" key="9">
    <source>
        <dbReference type="ARBA" id="ARBA00022619"/>
    </source>
</evidence>
<feature type="binding site" evidence="14">
    <location>
        <position position="34"/>
    </location>
    <ligand>
        <name>Mg(2+)</name>
        <dbReference type="ChEBI" id="CHEBI:18420"/>
        <label>2</label>
    </ligand>
</feature>
<comment type="similarity">
    <text evidence="14">Belongs to the DHBP synthase family.</text>
</comment>
<keyword evidence="17" id="KW-1185">Reference proteome</keyword>
<dbReference type="GO" id="GO:0003935">
    <property type="term" value="F:GTP cyclohydrolase II activity"/>
    <property type="evidence" value="ECO:0007669"/>
    <property type="project" value="UniProtKB-EC"/>
</dbReference>
<reference evidence="16 17" key="1">
    <citation type="submission" date="2023-07" db="EMBL/GenBank/DDBJ databases">
        <title>Genomic Encyclopedia of Type Strains, Phase IV (KMG-IV): sequencing the most valuable type-strain genomes for metagenomic binning, comparative biology and taxonomic classification.</title>
        <authorList>
            <person name="Goeker M."/>
        </authorList>
    </citation>
    <scope>NUCLEOTIDE SEQUENCE [LARGE SCALE GENOMIC DNA]</scope>
    <source>
        <strain evidence="16 17">DSM 19922</strain>
    </source>
</reference>
<feature type="site" description="Essential for catalytic activity" evidence="14">
    <location>
        <position position="170"/>
    </location>
</feature>
<comment type="similarity">
    <text evidence="6">In the C-terminal section; belongs to the GTP cyclohydrolase II family.</text>
</comment>
<dbReference type="PIRSF" id="PIRSF001259">
    <property type="entry name" value="RibA"/>
    <property type="match status" value="1"/>
</dbReference>
<dbReference type="HAMAP" id="MF_00180">
    <property type="entry name" value="RibB"/>
    <property type="match status" value="1"/>
</dbReference>
<dbReference type="EMBL" id="JAUSVU010000002">
    <property type="protein sequence ID" value="MDQ0531854.1"/>
    <property type="molecule type" value="Genomic_DNA"/>
</dbReference>
<organism evidence="16 17">
    <name type="scientific">Azospirillum picis</name>
    <dbReference type="NCBI Taxonomy" id="488438"/>
    <lineage>
        <taxon>Bacteria</taxon>
        <taxon>Pseudomonadati</taxon>
        <taxon>Pseudomonadota</taxon>
        <taxon>Alphaproteobacteria</taxon>
        <taxon>Rhodospirillales</taxon>
        <taxon>Azospirillaceae</taxon>
        <taxon>Azospirillum</taxon>
    </lineage>
</organism>
<comment type="catalytic activity">
    <reaction evidence="1 14">
        <text>D-ribulose 5-phosphate = (2S)-2-hydroxy-3-oxobutyl phosphate + formate + H(+)</text>
        <dbReference type="Rhea" id="RHEA:18457"/>
        <dbReference type="ChEBI" id="CHEBI:15378"/>
        <dbReference type="ChEBI" id="CHEBI:15740"/>
        <dbReference type="ChEBI" id="CHEBI:58121"/>
        <dbReference type="ChEBI" id="CHEBI:58830"/>
        <dbReference type="EC" id="4.1.99.12"/>
    </reaction>
</comment>
<dbReference type="Pfam" id="PF00926">
    <property type="entry name" value="DHBP_synthase"/>
    <property type="match status" value="1"/>
</dbReference>
<evidence type="ECO:0000256" key="13">
    <source>
        <dbReference type="ARBA" id="ARBA00023239"/>
    </source>
</evidence>
<accession>A0ABU0MF22</accession>
<keyword evidence="12 14" id="KW-0464">Manganese</keyword>
<evidence type="ECO:0000256" key="11">
    <source>
        <dbReference type="ARBA" id="ARBA00022842"/>
    </source>
</evidence>
<evidence type="ECO:0000256" key="3">
    <source>
        <dbReference type="ARBA" id="ARBA00002284"/>
    </source>
</evidence>
<comment type="subunit">
    <text evidence="14">Homodimer.</text>
</comment>
<name>A0ABU0MF22_9PROT</name>
<keyword evidence="13 14" id="KW-0456">Lyase</keyword>
<protein>
    <recommendedName>
        <fullName evidence="8 14">3,4-dihydroxy-2-butanone 4-phosphate synthase</fullName>
        <shortName evidence="14">DHBP synthase</shortName>
        <ecNumber evidence="7 14">4.1.99.12</ecNumber>
    </recommendedName>
</protein>
<dbReference type="Gene3D" id="3.90.870.10">
    <property type="entry name" value="DHBP synthase"/>
    <property type="match status" value="1"/>
</dbReference>
<dbReference type="SUPFAM" id="SSF142695">
    <property type="entry name" value="RibA-like"/>
    <property type="match status" value="1"/>
</dbReference>
<evidence type="ECO:0000256" key="12">
    <source>
        <dbReference type="ARBA" id="ARBA00023211"/>
    </source>
</evidence>
<evidence type="ECO:0000256" key="1">
    <source>
        <dbReference type="ARBA" id="ARBA00000141"/>
    </source>
</evidence>
<dbReference type="RefSeq" id="WP_209978786.1">
    <property type="nucleotide sequence ID" value="NZ_JAGINO010000002.1"/>
</dbReference>
<dbReference type="PANTHER" id="PTHR21327:SF34">
    <property type="entry name" value="3,4-DIHYDROXY-2-BUTANONE 4-PHOSPHATE SYNTHASE"/>
    <property type="match status" value="1"/>
</dbReference>
<comment type="cofactor">
    <cofactor evidence="14">
        <name>Mg(2+)</name>
        <dbReference type="ChEBI" id="CHEBI:18420"/>
    </cofactor>
    <cofactor evidence="14">
        <name>Mn(2+)</name>
        <dbReference type="ChEBI" id="CHEBI:29035"/>
    </cofactor>
    <text evidence="14">Binds 2 divalent metal cations per subunit. Magnesium or manganese.</text>
</comment>
<evidence type="ECO:0000259" key="15">
    <source>
        <dbReference type="Pfam" id="PF00925"/>
    </source>
</evidence>
<gene>
    <name evidence="14" type="primary">ribB</name>
    <name evidence="16" type="ORF">QO018_000690</name>
</gene>
<feature type="binding site" evidence="14">
    <location>
        <position position="38"/>
    </location>
    <ligand>
        <name>D-ribulose 5-phosphate</name>
        <dbReference type="ChEBI" id="CHEBI:58121"/>
    </ligand>
</feature>
<dbReference type="Gene3D" id="3.40.50.10990">
    <property type="entry name" value="GTP cyclohydrolase II"/>
    <property type="match status" value="1"/>
</dbReference>
<evidence type="ECO:0000256" key="7">
    <source>
        <dbReference type="ARBA" id="ARBA00012153"/>
    </source>
</evidence>
<evidence type="ECO:0000256" key="14">
    <source>
        <dbReference type="HAMAP-Rule" id="MF_00180"/>
    </source>
</evidence>
<feature type="binding site" evidence="14">
    <location>
        <position position="149"/>
    </location>
    <ligand>
        <name>Mg(2+)</name>
        <dbReference type="ChEBI" id="CHEBI:18420"/>
        <label>2</label>
    </ligand>
</feature>
<comment type="pathway">
    <text evidence="4 14">Cofactor biosynthesis; riboflavin biosynthesis; 2-hydroxy-3-oxobutyl phosphate from D-ribulose 5-phosphate: step 1/1.</text>
</comment>
<feature type="binding site" evidence="14">
    <location>
        <position position="34"/>
    </location>
    <ligand>
        <name>Mg(2+)</name>
        <dbReference type="ChEBI" id="CHEBI:18420"/>
        <label>1</label>
    </ligand>
</feature>
<comment type="function">
    <text evidence="3 14">Catalyzes the conversion of D-ribulose 5-phosphate to formate and 3,4-dihydroxy-2-butanone 4-phosphate.</text>
</comment>
<evidence type="ECO:0000256" key="5">
    <source>
        <dbReference type="ARBA" id="ARBA00005520"/>
    </source>
</evidence>
<dbReference type="Proteomes" id="UP001244552">
    <property type="component" value="Unassembled WGS sequence"/>
</dbReference>
<dbReference type="EC" id="4.1.99.12" evidence="7 14"/>
<keyword evidence="10 14" id="KW-0479">Metal-binding</keyword>
<sequence>MTSEFHKYLSTAEEIIDEARQGRMFILVDDEDRENEGDLVIPASCATPEAVNFMAKHGRGLICLTMDRPNIERLRLPLMAQQNASRHQTAFTVSIEAREGVTTGISAADRARTIAVAIDPASGPQDLATPGHIFPLLARDGGVLVRAGHTEASVDIARLSGHSPAAVICEIMNDDGTMARLPDLVQFAQFHGLKVGTIADLIAYRRHTETIVEQVLAGNLDSRYGGRFQTYVYINKIQYAEHIALVRGDISGDEPVLVRMHAQSVLDDVLGDRNSGRDNDLHASMELIAREGRGVVVLLREPNPSGLSTVLKARLEGQASSAPELRDYGIGAQILLHLGVRQMVLLSNRKKPIIGLEGYGLTVVGHRPITPGAEPLGDD</sequence>
<dbReference type="GO" id="GO:0008686">
    <property type="term" value="F:3,4-dihydroxy-2-butanone-4-phosphate synthase activity"/>
    <property type="evidence" value="ECO:0007669"/>
    <property type="project" value="UniProtKB-EC"/>
</dbReference>
<dbReference type="Pfam" id="PF00925">
    <property type="entry name" value="GTP_cyclohydro2"/>
    <property type="match status" value="1"/>
</dbReference>
<evidence type="ECO:0000256" key="6">
    <source>
        <dbReference type="ARBA" id="ARBA00008976"/>
    </source>
</evidence>
<keyword evidence="16" id="KW-0378">Hydrolase</keyword>
<comment type="caution">
    <text evidence="16">The sequence shown here is derived from an EMBL/GenBank/DDBJ whole genome shotgun (WGS) entry which is preliminary data.</text>
</comment>
<proteinExistence type="inferred from homology"/>
<evidence type="ECO:0000313" key="17">
    <source>
        <dbReference type="Proteomes" id="UP001244552"/>
    </source>
</evidence>
<feature type="site" description="Essential for catalytic activity" evidence="14">
    <location>
        <position position="132"/>
    </location>
</feature>
<dbReference type="NCBIfam" id="TIGR00506">
    <property type="entry name" value="ribB"/>
    <property type="match status" value="1"/>
</dbReference>
<dbReference type="InterPro" id="IPR000422">
    <property type="entry name" value="DHBP_synthase_RibB"/>
</dbReference>
<dbReference type="SUPFAM" id="SSF55821">
    <property type="entry name" value="YrdC/RibB"/>
    <property type="match status" value="1"/>
</dbReference>
<dbReference type="InterPro" id="IPR032677">
    <property type="entry name" value="GTP_cyclohydro_II"/>
</dbReference>
<dbReference type="InterPro" id="IPR017945">
    <property type="entry name" value="DHBP_synth_RibB-like_a/b_dom"/>
</dbReference>
<comment type="cofactor">
    <cofactor evidence="2">
        <name>Mn(2+)</name>
        <dbReference type="ChEBI" id="CHEBI:29035"/>
    </cofactor>
</comment>
<feature type="binding site" evidence="14">
    <location>
        <begin position="33"/>
        <end position="34"/>
    </location>
    <ligand>
        <name>D-ribulose 5-phosphate</name>
        <dbReference type="ChEBI" id="CHEBI:58121"/>
    </ligand>
</feature>
<keyword evidence="9 14" id="KW-0686">Riboflavin biosynthesis</keyword>
<feature type="binding site" evidence="14">
    <location>
        <begin position="146"/>
        <end position="150"/>
    </location>
    <ligand>
        <name>D-ribulose 5-phosphate</name>
        <dbReference type="ChEBI" id="CHEBI:58121"/>
    </ligand>
</feature>
<evidence type="ECO:0000256" key="2">
    <source>
        <dbReference type="ARBA" id="ARBA00001936"/>
    </source>
</evidence>
<comment type="similarity">
    <text evidence="5">In the N-terminal section; belongs to the DHBP synthase family.</text>
</comment>